<dbReference type="RefSeq" id="WP_381366094.1">
    <property type="nucleotide sequence ID" value="NZ_JBHSOA010000051.1"/>
</dbReference>
<comment type="caution">
    <text evidence="1">The sequence shown here is derived from an EMBL/GenBank/DDBJ whole genome shotgun (WGS) entry which is preliminary data.</text>
</comment>
<gene>
    <name evidence="1" type="ORF">ACFPZI_23125</name>
</gene>
<dbReference type="EMBL" id="JBHSOA010000051">
    <property type="protein sequence ID" value="MFC5854582.1"/>
    <property type="molecule type" value="Genomic_DNA"/>
</dbReference>
<evidence type="ECO:0000313" key="2">
    <source>
        <dbReference type="Proteomes" id="UP001596180"/>
    </source>
</evidence>
<evidence type="ECO:0000313" key="1">
    <source>
        <dbReference type="EMBL" id="MFC5854582.1"/>
    </source>
</evidence>
<keyword evidence="2" id="KW-1185">Reference proteome</keyword>
<evidence type="ECO:0008006" key="3">
    <source>
        <dbReference type="Google" id="ProtNLM"/>
    </source>
</evidence>
<dbReference type="Proteomes" id="UP001596180">
    <property type="component" value="Unassembled WGS sequence"/>
</dbReference>
<reference evidence="2" key="1">
    <citation type="journal article" date="2019" name="Int. J. Syst. Evol. Microbiol.">
        <title>The Global Catalogue of Microorganisms (GCM) 10K type strain sequencing project: providing services to taxonomists for standard genome sequencing and annotation.</title>
        <authorList>
            <consortium name="The Broad Institute Genomics Platform"/>
            <consortium name="The Broad Institute Genome Sequencing Center for Infectious Disease"/>
            <person name="Wu L."/>
            <person name="Ma J."/>
        </authorList>
    </citation>
    <scope>NUCLEOTIDE SEQUENCE [LARGE SCALE GENOMIC DNA]</scope>
    <source>
        <strain evidence="2">JCM 10411</strain>
    </source>
</reference>
<accession>A0ABW1E2B7</accession>
<sequence>MGTLSRAELEAMIEEATIDAYNEDEQLTGLFTILEEYLDLPFTTAVLGVEVTVYGVDLRPDGRVVALCSRGRVRHPIGILELPLPSPAPEGAEWIEAYRHWAG</sequence>
<proteinExistence type="predicted"/>
<protein>
    <recommendedName>
        <fullName evidence="3">Calcium binding</fullName>
    </recommendedName>
</protein>
<organism evidence="1 2">
    <name type="scientific">Streptomyces chlorus</name>
    <dbReference type="NCBI Taxonomy" id="887452"/>
    <lineage>
        <taxon>Bacteria</taxon>
        <taxon>Bacillati</taxon>
        <taxon>Actinomycetota</taxon>
        <taxon>Actinomycetes</taxon>
        <taxon>Kitasatosporales</taxon>
        <taxon>Streptomycetaceae</taxon>
        <taxon>Streptomyces</taxon>
    </lineage>
</organism>
<name>A0ABW1E2B7_9ACTN</name>